<organism evidence="2">
    <name type="scientific">virus sp. ctah610</name>
    <dbReference type="NCBI Taxonomy" id="2826807"/>
    <lineage>
        <taxon>Viruses</taxon>
    </lineage>
</organism>
<accession>A0A8S5R7C0</accession>
<evidence type="ECO:0000256" key="1">
    <source>
        <dbReference type="SAM" id="MobiDB-lite"/>
    </source>
</evidence>
<sequence length="96" mass="10796">MLKGTKSISLSYQSIIHNEESGDRIAVYMSAQIPESGRSNSSKTIQDLDLYEANKAECRKDMVDFDNLLFDLEDQQTQEAGGSEDTDDNQKKEEAE</sequence>
<proteinExistence type="predicted"/>
<protein>
    <submittedName>
        <fullName evidence="2">Uncharacterized protein</fullName>
    </submittedName>
</protein>
<dbReference type="EMBL" id="BK015827">
    <property type="protein sequence ID" value="DAE27042.1"/>
    <property type="molecule type" value="Genomic_DNA"/>
</dbReference>
<feature type="compositionally biased region" description="Acidic residues" evidence="1">
    <location>
        <begin position="71"/>
        <end position="87"/>
    </location>
</feature>
<feature type="region of interest" description="Disordered" evidence="1">
    <location>
        <begin position="71"/>
        <end position="96"/>
    </location>
</feature>
<reference evidence="2" key="1">
    <citation type="journal article" date="2021" name="Proc. Natl. Acad. Sci. U.S.A.">
        <title>A Catalog of Tens of Thousands of Viruses from Human Metagenomes Reveals Hidden Associations with Chronic Diseases.</title>
        <authorList>
            <person name="Tisza M.J."/>
            <person name="Buck C.B."/>
        </authorList>
    </citation>
    <scope>NUCLEOTIDE SEQUENCE</scope>
    <source>
        <strain evidence="2">Ctah610</strain>
    </source>
</reference>
<name>A0A8S5R7C0_9VIRU</name>
<evidence type="ECO:0000313" key="2">
    <source>
        <dbReference type="EMBL" id="DAE27042.1"/>
    </source>
</evidence>